<feature type="coiled-coil region" evidence="1">
    <location>
        <begin position="30"/>
        <end position="62"/>
    </location>
</feature>
<dbReference type="EMBL" id="NQVE01000122">
    <property type="protein sequence ID" value="RAL46426.1"/>
    <property type="molecule type" value="Genomic_DNA"/>
</dbReference>
<protein>
    <submittedName>
        <fullName evidence="2">Uncharacterized protein</fullName>
    </submittedName>
</protein>
<evidence type="ECO:0000313" key="3">
    <source>
        <dbReference type="Proteomes" id="UP000249390"/>
    </source>
</evidence>
<organism evidence="2 3">
    <name type="scientific">Cuscuta australis</name>
    <dbReference type="NCBI Taxonomy" id="267555"/>
    <lineage>
        <taxon>Eukaryota</taxon>
        <taxon>Viridiplantae</taxon>
        <taxon>Streptophyta</taxon>
        <taxon>Embryophyta</taxon>
        <taxon>Tracheophyta</taxon>
        <taxon>Spermatophyta</taxon>
        <taxon>Magnoliopsida</taxon>
        <taxon>eudicotyledons</taxon>
        <taxon>Gunneridae</taxon>
        <taxon>Pentapetalae</taxon>
        <taxon>asterids</taxon>
        <taxon>lamiids</taxon>
        <taxon>Solanales</taxon>
        <taxon>Convolvulaceae</taxon>
        <taxon>Cuscuteae</taxon>
        <taxon>Cuscuta</taxon>
        <taxon>Cuscuta subgen. Grammica</taxon>
        <taxon>Cuscuta sect. Cleistogrammica</taxon>
    </lineage>
</organism>
<evidence type="ECO:0000313" key="2">
    <source>
        <dbReference type="EMBL" id="RAL46426.1"/>
    </source>
</evidence>
<dbReference type="Proteomes" id="UP000249390">
    <property type="component" value="Unassembled WGS sequence"/>
</dbReference>
<reference evidence="2 3" key="1">
    <citation type="submission" date="2018-06" db="EMBL/GenBank/DDBJ databases">
        <title>The Genome of Cuscuta australis (Dodder) Provides Insight into the Evolution of Plant Parasitism.</title>
        <authorList>
            <person name="Liu H."/>
        </authorList>
    </citation>
    <scope>NUCLEOTIDE SEQUENCE [LARGE SCALE GENOMIC DNA]</scope>
    <source>
        <strain evidence="3">cv. Yunnan</strain>
        <tissue evidence="2">Vines</tissue>
    </source>
</reference>
<keyword evidence="1" id="KW-0175">Coiled coil</keyword>
<accession>A0A328DLQ6</accession>
<evidence type="ECO:0000256" key="1">
    <source>
        <dbReference type="SAM" id="Coils"/>
    </source>
</evidence>
<proteinExistence type="predicted"/>
<sequence length="108" mass="12235">MVVKSEGGSPHWTGPRSFGVRSFIADPRILKKYEHLIEEVFEELVEDETEDLGNSLEDLRQKVGEVTEATSRRKIDAIESGDPIKRQLLDELSTTTQTKKVKMEGSEM</sequence>
<keyword evidence="3" id="KW-1185">Reference proteome</keyword>
<dbReference type="AlphaFoldDB" id="A0A328DLQ6"/>
<name>A0A328DLQ6_9ASTE</name>
<gene>
    <name evidence="2" type="ORF">DM860_004705</name>
</gene>
<comment type="caution">
    <text evidence="2">The sequence shown here is derived from an EMBL/GenBank/DDBJ whole genome shotgun (WGS) entry which is preliminary data.</text>
</comment>